<organism evidence="1 2">
    <name type="scientific">Mytilus coruscus</name>
    <name type="common">Sea mussel</name>
    <dbReference type="NCBI Taxonomy" id="42192"/>
    <lineage>
        <taxon>Eukaryota</taxon>
        <taxon>Metazoa</taxon>
        <taxon>Spiralia</taxon>
        <taxon>Lophotrochozoa</taxon>
        <taxon>Mollusca</taxon>
        <taxon>Bivalvia</taxon>
        <taxon>Autobranchia</taxon>
        <taxon>Pteriomorphia</taxon>
        <taxon>Mytilida</taxon>
        <taxon>Mytiloidea</taxon>
        <taxon>Mytilidae</taxon>
        <taxon>Mytilinae</taxon>
        <taxon>Mytilus</taxon>
    </lineage>
</organism>
<evidence type="ECO:0000313" key="2">
    <source>
        <dbReference type="Proteomes" id="UP000507470"/>
    </source>
</evidence>
<dbReference type="AlphaFoldDB" id="A0A6J8B6B2"/>
<proteinExistence type="predicted"/>
<dbReference type="Proteomes" id="UP000507470">
    <property type="component" value="Unassembled WGS sequence"/>
</dbReference>
<reference evidence="1 2" key="1">
    <citation type="submission" date="2020-06" db="EMBL/GenBank/DDBJ databases">
        <authorList>
            <person name="Li R."/>
            <person name="Bekaert M."/>
        </authorList>
    </citation>
    <scope>NUCLEOTIDE SEQUENCE [LARGE SCALE GENOMIC DNA]</scope>
    <source>
        <strain evidence="2">wild</strain>
    </source>
</reference>
<dbReference type="OrthoDB" id="6078612at2759"/>
<sequence>MKPGISCPTGNKADVKRERIGPKTYSSHQVCLLEKTQTEVYIDFTAEYPCIKLSQRSFENCKPYFIRQVRPKDRQTCCCRYHVETKSAFKSCMNFRKKLLNENDAYDENNVHVYDYISDIVDVTLCNKEDNVHKISCHKRDCGECGINKLELLPEETDDLDTAQIVKWERLEKVDIKVKGNKTIKKLVLVKKETKAVELFSHFLELLKSFPLHQHRATWQNKQYQTLLTDLPQNHCVCTDVSIHVTIIHRHALLEYDGVESTSEFPEIITEHFFVISSDQQHDQHFVPEVLKNITEYLKSISYPVHTIHEFTDGCAAQYKSRHCFGDISRTCKDFGYCNFTRNYFETAHAKGPQDAAGGLLKRQADIAVLRRRATIQNASDLYNFAVMNMTQTKSVCKRRLFRFVETIPRDTNLSYKPVSNIRLVHQVIVRDNRDEILIRELSCFSCDKCASHIYEECENISNTGSFTKVKMINETPRVVDNNEDTNPEIEREELSDLVFSGQVIAVYTDDPDNDYYLTKVMDCPHVLGVDTTDSWGSILPTGTSVISGLSSDKCLVYIQDDESLSTGMKWEWRGDFGRILKNDGILNLKEELPCEWMLPSKVDPR</sequence>
<gene>
    <name evidence="1" type="ORF">MCOR_13879</name>
</gene>
<keyword evidence="2" id="KW-1185">Reference proteome</keyword>
<dbReference type="EMBL" id="CACVKT020002380">
    <property type="protein sequence ID" value="CAC5377577.1"/>
    <property type="molecule type" value="Genomic_DNA"/>
</dbReference>
<dbReference type="PANTHER" id="PTHR46601:SF1">
    <property type="entry name" value="ADF-H DOMAIN-CONTAINING PROTEIN"/>
    <property type="match status" value="1"/>
</dbReference>
<name>A0A6J8B6B2_MYTCO</name>
<accession>A0A6J8B6B2</accession>
<protein>
    <submittedName>
        <fullName evidence="1">Uncharacterized protein</fullName>
    </submittedName>
</protein>
<evidence type="ECO:0000313" key="1">
    <source>
        <dbReference type="EMBL" id="CAC5377577.1"/>
    </source>
</evidence>
<dbReference type="PANTHER" id="PTHR46601">
    <property type="entry name" value="ULP_PROTEASE DOMAIN-CONTAINING PROTEIN"/>
    <property type="match status" value="1"/>
</dbReference>